<gene>
    <name evidence="2" type="ORF">ACFS5M_00420</name>
</gene>
<evidence type="ECO:0000256" key="1">
    <source>
        <dbReference type="SAM" id="SignalP"/>
    </source>
</evidence>
<dbReference type="EMBL" id="JBHUOV010000001">
    <property type="protein sequence ID" value="MFD2822112.1"/>
    <property type="molecule type" value="Genomic_DNA"/>
</dbReference>
<dbReference type="SUPFAM" id="SSF49464">
    <property type="entry name" value="Carboxypeptidase regulatory domain-like"/>
    <property type="match status" value="1"/>
</dbReference>
<dbReference type="RefSeq" id="WP_183484216.1">
    <property type="nucleotide sequence ID" value="NZ_JBHUOV010000001.1"/>
</dbReference>
<protein>
    <submittedName>
        <fullName evidence="2">Carboxypeptidase-like regulatory domain-containing protein</fullName>
    </submittedName>
</protein>
<dbReference type="PROSITE" id="PS51257">
    <property type="entry name" value="PROKAR_LIPOPROTEIN"/>
    <property type="match status" value="1"/>
</dbReference>
<comment type="caution">
    <text evidence="2">The sequence shown here is derived from an EMBL/GenBank/DDBJ whole genome shotgun (WGS) entry which is preliminary data.</text>
</comment>
<sequence length="587" mass="64474">MKHLRIASLLLVFILALGCNKDDDSSHTPTGQDPNTFVENFGNEITRNFLGTVVDKNRNPIENVIITIGNLTAQTDSNGIFIIQNAPVYERFGYVKAEKAGYISGSRAVVPSSGTNKVTIMLLDATVVGTTNSGTAETIALTNGASLALGGDYITEDGFDYSGPVNVMMHHLDPTDEDMADQMPGMLYAANANNEEQMLITYGMLAVELRGSAGEYLNLAEGTTAEITMPLDETLLADAPSSIPLWYFDETHGYWVEEGEATLVGNAYAGTVSHFSFWNCDIPTDAVNLCLTVTNDEGNPLANLWVEISSPIYGTRGNYTNENGEVCGLIPANEILYVSIYSWHHCETLIISESAIGPFTSDASNTIVLNSNTQNLSGNFINCDGNPVDNGVLRIIIGDQIYFESINDGYFNISFDLCDNVDFYTIEAIDLYNSQSSGLITYYYETASTNIGTIRACEDVVEYIEYIVDDIFTQTFNSPMYVEFKEDFLADGSFFLIQSQTDSCFFMEGILPPHPPFVGSYDSDSLPFNFYVSECFDISDTNNNINYNLVNLGEVGDYVDINFSGDYEDNAGNPHTISGVIHVLRDY</sequence>
<keyword evidence="1" id="KW-0732">Signal</keyword>
<dbReference type="InterPro" id="IPR008969">
    <property type="entry name" value="CarboxyPept-like_regulatory"/>
</dbReference>
<dbReference type="Gene3D" id="2.60.40.1120">
    <property type="entry name" value="Carboxypeptidase-like, regulatory domain"/>
    <property type="match status" value="1"/>
</dbReference>
<organism evidence="2 3">
    <name type="scientific">Lacinutrix iliipiscaria</name>
    <dbReference type="NCBI Taxonomy" id="1230532"/>
    <lineage>
        <taxon>Bacteria</taxon>
        <taxon>Pseudomonadati</taxon>
        <taxon>Bacteroidota</taxon>
        <taxon>Flavobacteriia</taxon>
        <taxon>Flavobacteriales</taxon>
        <taxon>Flavobacteriaceae</taxon>
        <taxon>Lacinutrix</taxon>
    </lineage>
</organism>
<reference evidence="3" key="1">
    <citation type="journal article" date="2019" name="Int. J. Syst. Evol. Microbiol.">
        <title>The Global Catalogue of Microorganisms (GCM) 10K type strain sequencing project: providing services to taxonomists for standard genome sequencing and annotation.</title>
        <authorList>
            <consortium name="The Broad Institute Genomics Platform"/>
            <consortium name="The Broad Institute Genome Sequencing Center for Infectious Disease"/>
            <person name="Wu L."/>
            <person name="Ma J."/>
        </authorList>
    </citation>
    <scope>NUCLEOTIDE SEQUENCE [LARGE SCALE GENOMIC DNA]</scope>
    <source>
        <strain evidence="3">KCTC 32141</strain>
    </source>
</reference>
<name>A0ABW5WJS2_9FLAO</name>
<dbReference type="Proteomes" id="UP001597533">
    <property type="component" value="Unassembled WGS sequence"/>
</dbReference>
<keyword evidence="3" id="KW-1185">Reference proteome</keyword>
<feature type="signal peptide" evidence="1">
    <location>
        <begin position="1"/>
        <end position="21"/>
    </location>
</feature>
<feature type="chain" id="PRO_5047070202" evidence="1">
    <location>
        <begin position="22"/>
        <end position="587"/>
    </location>
</feature>
<evidence type="ECO:0000313" key="2">
    <source>
        <dbReference type="EMBL" id="MFD2822112.1"/>
    </source>
</evidence>
<evidence type="ECO:0000313" key="3">
    <source>
        <dbReference type="Proteomes" id="UP001597533"/>
    </source>
</evidence>
<accession>A0ABW5WJS2</accession>
<proteinExistence type="predicted"/>